<dbReference type="Proteomes" id="UP000207643">
    <property type="component" value="Segment"/>
</dbReference>
<organism evidence="6 7">
    <name type="scientific">Enterobacter phage phiEap-1</name>
    <dbReference type="NCBI Taxonomy" id="1587520"/>
    <lineage>
        <taxon>Viruses</taxon>
        <taxon>Duplodnaviria</taxon>
        <taxon>Heunggongvirae</taxon>
        <taxon>Uroviricota</taxon>
        <taxon>Caudoviricetes</taxon>
        <taxon>Autographivirales</taxon>
        <taxon>Autotranscriptaviridae</taxon>
        <taxon>Studiervirinae</taxon>
        <taxon>Eapunavirus</taxon>
        <taxon>Eapunavirus Eap1</taxon>
    </lineage>
</organism>
<dbReference type="GO" id="GO:0098994">
    <property type="term" value="P:symbiont entry into host cell via disruption of host cell envelope"/>
    <property type="evidence" value="ECO:0007669"/>
    <property type="project" value="UniProtKB-KW"/>
</dbReference>
<dbReference type="GeneID" id="26647504"/>
<dbReference type="RefSeq" id="YP_009196380.1">
    <property type="nucleotide sequence ID" value="NC_028772.1"/>
</dbReference>
<evidence type="ECO:0000256" key="2">
    <source>
        <dbReference type="ARBA" id="ARBA00022717"/>
    </source>
</evidence>
<sequence>MQLSKLAQAMGSTIGIFDNGMDVQTYTYGIAVTPERFGAKGDGKADDTVAMQKAFDYIRDNPTGRLIAANRYAISDTLYIDNFSQGCRIEIAQLTLHPSWVNTGDKWLNAKAAIEVGAKSNGSMVGLYVGVQYFHGSDKATLYRLTGFGAGGSRFHGGRVRNVIGVYQCDSASSANSASNYISGEYWYQGTFGIRVRRNGAFISEGLNIQVGFLTNFKYGGIQLFNGAQYWKITNTDVDFCGQWLAELQVDRLPASDIRTQNIQYNDAEYEVLDYYEQPRGTYKLLVIDKQLTTDNKSSFSTSVSTAISDGTTAYTLQAVVTPKTNNAYFDFIHGFQGAPFSRGKGDFGYLSRAVGGNWNGSTIFFNNSFQEVTNSINNVWIRNQGNRVSIVDRWTGTSILAVNTQGDMACTLPGGFITKGVSTLGGAMFTGSHRVYGSEVATTLVKSTAKTIRTFSKQNDGTETRVAEIYDVHVTGPDGLEGVGGFCQVIVHSSKIEVRSASGVAGMTLSVSGMSLQATQGTQDSMLVLFMIERK</sequence>
<evidence type="ECO:0000313" key="6">
    <source>
        <dbReference type="EMBL" id="ALA45101.1"/>
    </source>
</evidence>
<evidence type="ECO:0000256" key="1">
    <source>
        <dbReference type="ARBA" id="ARBA00004328"/>
    </source>
</evidence>
<gene>
    <name evidence="6" type="ORF">RU59_00038</name>
</gene>
<accession>A0A0K2FHH8</accession>
<comment type="subcellular location">
    <subcellularLocation>
        <location evidence="1">Virion</location>
    </subcellularLocation>
</comment>
<keyword evidence="7" id="KW-1185">Reference proteome</keyword>
<dbReference type="EMBL" id="KT321314">
    <property type="protein sequence ID" value="ALA45101.1"/>
    <property type="molecule type" value="Genomic_DNA"/>
</dbReference>
<dbReference type="KEGG" id="vg:26647504"/>
<dbReference type="OrthoDB" id="14230at10239"/>
<keyword evidence="2" id="KW-1235">Degradation of host cell envelope components during virus entry</keyword>
<evidence type="ECO:0000256" key="5">
    <source>
        <dbReference type="ARBA" id="ARBA00035731"/>
    </source>
</evidence>
<proteinExistence type="predicted"/>
<evidence type="ECO:0000256" key="3">
    <source>
        <dbReference type="ARBA" id="ARBA00022732"/>
    </source>
</evidence>
<keyword evidence="5" id="KW-1238">Degradation of host capsule during virus entry</keyword>
<evidence type="ECO:0008006" key="8">
    <source>
        <dbReference type="Google" id="ProtNLM"/>
    </source>
</evidence>
<keyword evidence="2" id="KW-1160">Virus entry into host cell</keyword>
<protein>
    <recommendedName>
        <fullName evidence="8">Pectate lyase superfamily protein domain-containing protein</fullName>
    </recommendedName>
</protein>
<dbReference type="InterPro" id="IPR012334">
    <property type="entry name" value="Pectin_lyas_fold"/>
</dbReference>
<name>A0A0K2FHH8_9CAUD</name>
<dbReference type="Gene3D" id="2.160.20.10">
    <property type="entry name" value="Single-stranded right-handed beta-helix, Pectin lyase-like"/>
    <property type="match status" value="1"/>
</dbReference>
<evidence type="ECO:0000256" key="4">
    <source>
        <dbReference type="ARBA" id="ARBA00022844"/>
    </source>
</evidence>
<keyword evidence="4" id="KW-0946">Virion</keyword>
<reference evidence="6 7" key="1">
    <citation type="submission" date="2015-07" db="EMBL/GenBank/DDBJ databases">
        <title>Enterobacter aerogenes phage phiEap-2.</title>
        <authorList>
            <person name="Zhao X."/>
        </authorList>
    </citation>
    <scope>NUCLEOTIDE SEQUENCE [LARGE SCALE GENOMIC DNA]</scope>
</reference>
<evidence type="ECO:0000313" key="7">
    <source>
        <dbReference type="Proteomes" id="UP000207643"/>
    </source>
</evidence>
<dbReference type="GO" id="GO:0098996">
    <property type="term" value="P:symbiont entry into host cell via disruption of host cell glycocalyx"/>
    <property type="evidence" value="ECO:0007669"/>
    <property type="project" value="UniProtKB-KW"/>
</dbReference>
<dbReference type="GO" id="GO:0098015">
    <property type="term" value="C:virus tail"/>
    <property type="evidence" value="ECO:0007669"/>
    <property type="project" value="UniProtKB-KW"/>
</dbReference>
<keyword evidence="3" id="KW-1227">Viral tail protein</keyword>